<evidence type="ECO:0000313" key="1">
    <source>
        <dbReference type="EMBL" id="KAF2262586.1"/>
    </source>
</evidence>
<dbReference type="OrthoDB" id="5386330at2759"/>
<evidence type="ECO:0000313" key="2">
    <source>
        <dbReference type="Proteomes" id="UP000800093"/>
    </source>
</evidence>
<keyword evidence="2" id="KW-1185">Reference proteome</keyword>
<accession>A0A9P4N7P4</accession>
<dbReference type="AlphaFoldDB" id="A0A9P4N7P4"/>
<organism evidence="1 2">
    <name type="scientific">Lojkania enalia</name>
    <dbReference type="NCBI Taxonomy" id="147567"/>
    <lineage>
        <taxon>Eukaryota</taxon>
        <taxon>Fungi</taxon>
        <taxon>Dikarya</taxon>
        <taxon>Ascomycota</taxon>
        <taxon>Pezizomycotina</taxon>
        <taxon>Dothideomycetes</taxon>
        <taxon>Pleosporomycetidae</taxon>
        <taxon>Pleosporales</taxon>
        <taxon>Pleosporales incertae sedis</taxon>
        <taxon>Lojkania</taxon>
    </lineage>
</organism>
<dbReference type="EMBL" id="ML986638">
    <property type="protein sequence ID" value="KAF2262586.1"/>
    <property type="molecule type" value="Genomic_DNA"/>
</dbReference>
<dbReference type="PANTHER" id="PTHR37540:SF5">
    <property type="entry name" value="TRANSCRIPTION FACTOR DOMAIN-CONTAINING PROTEIN"/>
    <property type="match status" value="1"/>
</dbReference>
<comment type="caution">
    <text evidence="1">The sequence shown here is derived from an EMBL/GenBank/DDBJ whole genome shotgun (WGS) entry which is preliminary data.</text>
</comment>
<sequence>MAHCIAAFQQPYANLLDSSGAPQKYDLPSPRSRPSSNRLLRLFRDLRLDRELYDIIFNIAVFTGDLGHWFEDRKCPFDPLELQKHACLLMYALFNWYAEGGKERTPLDQSVCLGLLIFVVKASHPYDPSYRAIILTTVKKLRAALTTTSIFRWAKSPDLLLWTLTMGAVAAQGSSEVAFFSQYCSVAFADAGCDETTAEELLERMKKCLWIPNVFDEEVKRLWTQMGLVKGEEEDQNEMPNGQEGGLISPEINEDDIVGMLTSARFFPNKK</sequence>
<name>A0A9P4N7P4_9PLEO</name>
<proteinExistence type="predicted"/>
<gene>
    <name evidence="1" type="ORF">CC78DRAFT_534629</name>
</gene>
<protein>
    <submittedName>
        <fullName evidence="1">Uncharacterized protein</fullName>
    </submittedName>
</protein>
<reference evidence="2" key="1">
    <citation type="journal article" date="2020" name="Stud. Mycol.">
        <title>101 Dothideomycetes genomes: A test case for predicting lifestyles and emergence of pathogens.</title>
        <authorList>
            <person name="Haridas S."/>
            <person name="Albert R."/>
            <person name="Binder M."/>
            <person name="Bloem J."/>
            <person name="LaButti K."/>
            <person name="Salamov A."/>
            <person name="Andreopoulos B."/>
            <person name="Baker S."/>
            <person name="Barry K."/>
            <person name="Bills G."/>
            <person name="Bluhm B."/>
            <person name="Cannon C."/>
            <person name="Castanera R."/>
            <person name="Culley D."/>
            <person name="Daum C."/>
            <person name="Ezra D."/>
            <person name="Gonzalez J."/>
            <person name="Henrissat B."/>
            <person name="Kuo A."/>
            <person name="Liang C."/>
            <person name="Lipzen A."/>
            <person name="Lutzoni F."/>
            <person name="Magnuson J."/>
            <person name="Mondo S."/>
            <person name="Nolan M."/>
            <person name="Ohm R."/>
            <person name="Pangilinan J."/>
            <person name="Park H.-J."/>
            <person name="Ramirez L."/>
            <person name="Alfaro M."/>
            <person name="Sun H."/>
            <person name="Tritt A."/>
            <person name="Yoshinaga Y."/>
            <person name="Zwiers L.-H."/>
            <person name="Turgeon B."/>
            <person name="Goodwin S."/>
            <person name="Spatafora J."/>
            <person name="Crous P."/>
            <person name="Grigoriev I."/>
        </authorList>
    </citation>
    <scope>NUCLEOTIDE SEQUENCE [LARGE SCALE GENOMIC DNA]</scope>
    <source>
        <strain evidence="2">CBS 304.66</strain>
    </source>
</reference>
<dbReference type="Proteomes" id="UP000800093">
    <property type="component" value="Unassembled WGS sequence"/>
</dbReference>
<dbReference type="PANTHER" id="PTHR37540">
    <property type="entry name" value="TRANSCRIPTION FACTOR (ACR-2), PUTATIVE-RELATED-RELATED"/>
    <property type="match status" value="1"/>
</dbReference>